<proteinExistence type="predicted"/>
<dbReference type="PANTHER" id="PTHR43155:SF2">
    <property type="entry name" value="CYCLIC DI-GMP PHOSPHODIESTERASE PA4108"/>
    <property type="match status" value="1"/>
</dbReference>
<name>A0A2T0BE49_9CLOT</name>
<dbReference type="NCBIfam" id="TIGR00277">
    <property type="entry name" value="HDIG"/>
    <property type="match status" value="1"/>
</dbReference>
<organism evidence="2 3">
    <name type="scientific">Clostridium vincentii</name>
    <dbReference type="NCBI Taxonomy" id="52704"/>
    <lineage>
        <taxon>Bacteria</taxon>
        <taxon>Bacillati</taxon>
        <taxon>Bacillota</taxon>
        <taxon>Clostridia</taxon>
        <taxon>Eubacteriales</taxon>
        <taxon>Clostridiaceae</taxon>
        <taxon>Clostridium</taxon>
    </lineage>
</organism>
<keyword evidence="3" id="KW-1185">Reference proteome</keyword>
<dbReference type="OrthoDB" id="9804747at2"/>
<dbReference type="InterPro" id="IPR006675">
    <property type="entry name" value="HDIG_dom"/>
</dbReference>
<dbReference type="GO" id="GO:0071111">
    <property type="term" value="F:cyclic-guanylate-specific phosphodiesterase activity"/>
    <property type="evidence" value="ECO:0007669"/>
    <property type="project" value="UniProtKB-EC"/>
</dbReference>
<sequence length="414" mass="47217">MQKITLRNVIDIIQRTLNSIDDRFVNHGEQVAYIMLCILKEHGGYSKEEILRICTVSIFHDIGAYKTAERDTLLELDYSTSNAHSVYGSLFIKYFSPLGDLSKVILGHHLFVKDLANISVIGIPNEALLLGLCDYVSIINLTLGSVKESYLLSRKDRYSPEHISLFIRANRKYNFTQKLNSGSYIDELYDFLGNRLVTRDEILSYARMLTYSIDFRSEHTVRHTILVEAISFQLAKLYGFDDEKLTEIKISAALHDIGKMSIPIEILEKPDKLTFDEFEIMKQHCIIGYNILSDLNIDDIRDIASFHHEKLDGSGYPFGLKSEDLSTEARIVAISDILSALIGSRSYKESFPKDKTIAILNDMVHDNKIDANLVELTITNYDFIISEATIESSALMNTYNNLMNNYLELLEYIS</sequence>
<dbReference type="RefSeq" id="WP_106059911.1">
    <property type="nucleotide sequence ID" value="NZ_PVXQ01000019.1"/>
</dbReference>
<evidence type="ECO:0000313" key="2">
    <source>
        <dbReference type="EMBL" id="PRR82139.1"/>
    </source>
</evidence>
<dbReference type="InterPro" id="IPR037522">
    <property type="entry name" value="HD_GYP_dom"/>
</dbReference>
<feature type="domain" description="HD-GYP" evidence="1">
    <location>
        <begin position="198"/>
        <end position="393"/>
    </location>
</feature>
<dbReference type="CDD" id="cd00077">
    <property type="entry name" value="HDc"/>
    <property type="match status" value="1"/>
</dbReference>
<dbReference type="PROSITE" id="PS51832">
    <property type="entry name" value="HD_GYP"/>
    <property type="match status" value="1"/>
</dbReference>
<comment type="caution">
    <text evidence="2">The sequence shown here is derived from an EMBL/GenBank/DDBJ whole genome shotgun (WGS) entry which is preliminary data.</text>
</comment>
<dbReference type="Proteomes" id="UP000239471">
    <property type="component" value="Unassembled WGS sequence"/>
</dbReference>
<protein>
    <submittedName>
        <fullName evidence="2">Cyclic di-GMP phosphodiesterase response regulator RpfG</fullName>
        <ecNumber evidence="2">3.1.4.52</ecNumber>
    </submittedName>
</protein>
<dbReference type="PANTHER" id="PTHR43155">
    <property type="entry name" value="CYCLIC DI-GMP PHOSPHODIESTERASE PA4108-RELATED"/>
    <property type="match status" value="1"/>
</dbReference>
<gene>
    <name evidence="2" type="primary">rpfG_4</name>
    <name evidence="2" type="ORF">CLVI_19390</name>
</gene>
<dbReference type="SMART" id="SM00471">
    <property type="entry name" value="HDc"/>
    <property type="match status" value="2"/>
</dbReference>
<dbReference type="InterPro" id="IPR003607">
    <property type="entry name" value="HD/PDEase_dom"/>
</dbReference>
<accession>A0A2T0BE49</accession>
<dbReference type="AlphaFoldDB" id="A0A2T0BE49"/>
<dbReference type="EMBL" id="PVXQ01000019">
    <property type="protein sequence ID" value="PRR82139.1"/>
    <property type="molecule type" value="Genomic_DNA"/>
</dbReference>
<dbReference type="Gene3D" id="1.10.3210.10">
    <property type="entry name" value="Hypothetical protein af1432"/>
    <property type="match status" value="2"/>
</dbReference>
<dbReference type="SUPFAM" id="SSF109604">
    <property type="entry name" value="HD-domain/PDEase-like"/>
    <property type="match status" value="2"/>
</dbReference>
<dbReference type="Pfam" id="PF13487">
    <property type="entry name" value="HD_5"/>
    <property type="match status" value="1"/>
</dbReference>
<reference evidence="2 3" key="1">
    <citation type="submission" date="2018-03" db="EMBL/GenBank/DDBJ databases">
        <title>Genome sequence of Clostridium vincentii DSM 10228.</title>
        <authorList>
            <person name="Poehlein A."/>
            <person name="Daniel R."/>
        </authorList>
    </citation>
    <scope>NUCLEOTIDE SEQUENCE [LARGE SCALE GENOMIC DNA]</scope>
    <source>
        <strain evidence="2 3">DSM 10228</strain>
    </source>
</reference>
<evidence type="ECO:0000259" key="1">
    <source>
        <dbReference type="PROSITE" id="PS51832"/>
    </source>
</evidence>
<evidence type="ECO:0000313" key="3">
    <source>
        <dbReference type="Proteomes" id="UP000239471"/>
    </source>
</evidence>
<dbReference type="EC" id="3.1.4.52" evidence="2"/>
<keyword evidence="2" id="KW-0378">Hydrolase</keyword>